<dbReference type="AlphaFoldDB" id="A0A7Y7QTH6"/>
<dbReference type="Proteomes" id="UP000557656">
    <property type="component" value="Unassembled WGS sequence"/>
</dbReference>
<dbReference type="RefSeq" id="WP_061780388.1">
    <property type="nucleotide sequence ID" value="NZ_DASCOA010000463.1"/>
</dbReference>
<keyword evidence="4" id="KW-1185">Reference proteome</keyword>
<dbReference type="EMBL" id="JABEOV010000012">
    <property type="protein sequence ID" value="NNG53530.1"/>
    <property type="molecule type" value="Genomic_DNA"/>
</dbReference>
<sequence length="64" mass="6825">MNPMLDPDLIEYMDDPTLLAAFTMAMGAADRDDIAAISAEMARRNLAPPPPLAGLVGRAELRVA</sequence>
<organism evidence="2 3">
    <name type="scientific">Sphingomonas sanguinis</name>
    <dbReference type="NCBI Taxonomy" id="33051"/>
    <lineage>
        <taxon>Bacteria</taxon>
        <taxon>Pseudomonadati</taxon>
        <taxon>Pseudomonadota</taxon>
        <taxon>Alphaproteobacteria</taxon>
        <taxon>Sphingomonadales</taxon>
        <taxon>Sphingomonadaceae</taxon>
        <taxon>Sphingomonas</taxon>
    </lineage>
</organism>
<accession>A0A7Y7QTH6</accession>
<name>A0A7Y7QTH6_9SPHN</name>
<evidence type="ECO:0000313" key="1">
    <source>
        <dbReference type="EMBL" id="NNG53530.1"/>
    </source>
</evidence>
<dbReference type="EMBL" id="JABYQV010000002">
    <property type="protein sequence ID" value="NVP30199.1"/>
    <property type="molecule type" value="Genomic_DNA"/>
</dbReference>
<reference evidence="3 4" key="1">
    <citation type="submission" date="2020-05" db="EMBL/GenBank/DDBJ databases">
        <title>Draft Genome Sequences of Sphingomonas sp. Isolated from the International Space Station.</title>
        <authorList>
            <person name="Bijlani S."/>
            <person name="Singh N.K."/>
            <person name="Mason C.E."/>
            <person name="Wang C.C."/>
            <person name="Venkateswaran K."/>
        </authorList>
    </citation>
    <scope>NUCLEOTIDE SEQUENCE [LARGE SCALE GENOMIC DNA]</scope>
    <source>
        <strain evidence="1 4">IIF7SW-B5</strain>
        <strain evidence="2">ISS-IIF7SWP</strain>
    </source>
</reference>
<proteinExistence type="predicted"/>
<gene>
    <name evidence="1" type="ORF">HKX05_09210</name>
    <name evidence="2" type="ORF">HLV41_04005</name>
</gene>
<evidence type="ECO:0000313" key="4">
    <source>
        <dbReference type="Proteomes" id="UP000557656"/>
    </source>
</evidence>
<dbReference type="GeneID" id="78486687"/>
<dbReference type="Proteomes" id="UP000531581">
    <property type="component" value="Unassembled WGS sequence"/>
</dbReference>
<protein>
    <submittedName>
        <fullName evidence="2">Uncharacterized protein</fullName>
    </submittedName>
</protein>
<evidence type="ECO:0000313" key="2">
    <source>
        <dbReference type="EMBL" id="NVP30199.1"/>
    </source>
</evidence>
<evidence type="ECO:0000313" key="3">
    <source>
        <dbReference type="Proteomes" id="UP000531581"/>
    </source>
</evidence>
<comment type="caution">
    <text evidence="2">The sequence shown here is derived from an EMBL/GenBank/DDBJ whole genome shotgun (WGS) entry which is preliminary data.</text>
</comment>